<dbReference type="OrthoDB" id="4870809at2759"/>
<organism evidence="1 2">
    <name type="scientific">Cordyceps confragosa</name>
    <name type="common">Lecanicillium lecanii</name>
    <dbReference type="NCBI Taxonomy" id="2714763"/>
    <lineage>
        <taxon>Eukaryota</taxon>
        <taxon>Fungi</taxon>
        <taxon>Dikarya</taxon>
        <taxon>Ascomycota</taxon>
        <taxon>Pezizomycotina</taxon>
        <taxon>Sordariomycetes</taxon>
        <taxon>Hypocreomycetidae</taxon>
        <taxon>Hypocreales</taxon>
        <taxon>Cordycipitaceae</taxon>
        <taxon>Akanthomyces</taxon>
    </lineage>
</organism>
<protein>
    <submittedName>
        <fullName evidence="1">Uncharacterized protein</fullName>
    </submittedName>
</protein>
<sequence>MSQIYATDGFKRTPFAVAACQHGIFTTHIFDNIHLDYPDFSPLERLRIGQTLPKKIFSTETQTLRRIFEGQTSLRTSCGKAYQMSCWETMLWLEKTTCLSLIKRPESASPRTLCILFLRHGLV</sequence>
<accession>A0A179I9B4</accession>
<evidence type="ECO:0000313" key="2">
    <source>
        <dbReference type="Proteomes" id="UP000243081"/>
    </source>
</evidence>
<comment type="caution">
    <text evidence="1">The sequence shown here is derived from an EMBL/GenBank/DDBJ whole genome shotgun (WGS) entry which is preliminary data.</text>
</comment>
<keyword evidence="2" id="KW-1185">Reference proteome</keyword>
<proteinExistence type="predicted"/>
<dbReference type="EMBL" id="LUKN01002560">
    <property type="protein sequence ID" value="OAQ98864.1"/>
    <property type="molecule type" value="Genomic_DNA"/>
</dbReference>
<dbReference type="AlphaFoldDB" id="A0A179I9B4"/>
<name>A0A179I9B4_CORDF</name>
<reference evidence="1 2" key="1">
    <citation type="submission" date="2016-03" db="EMBL/GenBank/DDBJ databases">
        <title>Fine-scale spatial genetic structure of a fungal parasite of coffee scale insects.</title>
        <authorList>
            <person name="Jackson D."/>
            <person name="Zemenick K.A."/>
            <person name="Malloure B."/>
            <person name="Quandt C.A."/>
            <person name="James T.Y."/>
        </authorList>
    </citation>
    <scope>NUCLEOTIDE SEQUENCE [LARGE SCALE GENOMIC DNA]</scope>
    <source>
        <strain evidence="1 2">UM487</strain>
    </source>
</reference>
<evidence type="ECO:0000313" key="1">
    <source>
        <dbReference type="EMBL" id="OAQ98864.1"/>
    </source>
</evidence>
<gene>
    <name evidence="1" type="ORF">LLEC1_04692</name>
</gene>
<dbReference type="Proteomes" id="UP000243081">
    <property type="component" value="Unassembled WGS sequence"/>
</dbReference>